<dbReference type="Gene3D" id="2.40.170.20">
    <property type="entry name" value="TonB-dependent receptor, beta-barrel domain"/>
    <property type="match status" value="1"/>
</dbReference>
<keyword evidence="4 9" id="KW-0812">Transmembrane</keyword>
<dbReference type="InterPro" id="IPR036942">
    <property type="entry name" value="Beta-barrel_TonB_sf"/>
</dbReference>
<evidence type="ECO:0000256" key="2">
    <source>
        <dbReference type="ARBA" id="ARBA00022448"/>
    </source>
</evidence>
<evidence type="ECO:0000256" key="7">
    <source>
        <dbReference type="ARBA" id="ARBA00023136"/>
    </source>
</evidence>
<keyword evidence="2 9" id="KW-0813">Transport</keyword>
<accession>A0A7H1NRI3</accession>
<evidence type="ECO:0000259" key="13">
    <source>
        <dbReference type="Pfam" id="PF00593"/>
    </source>
</evidence>
<evidence type="ECO:0000313" key="15">
    <source>
        <dbReference type="EMBL" id="QNT78393.1"/>
    </source>
</evidence>
<feature type="domain" description="TonB-dependent receptor-like beta-barrel" evidence="13">
    <location>
        <begin position="329"/>
        <end position="772"/>
    </location>
</feature>
<evidence type="ECO:0000256" key="1">
    <source>
        <dbReference type="ARBA" id="ARBA00004571"/>
    </source>
</evidence>
<evidence type="ECO:0000313" key="16">
    <source>
        <dbReference type="Proteomes" id="UP000516349"/>
    </source>
</evidence>
<keyword evidence="16" id="KW-1185">Reference proteome</keyword>
<dbReference type="PANTHER" id="PTHR32552:SF84">
    <property type="entry name" value="TONB-DEPENDENT RECEPTOR-RELATED"/>
    <property type="match status" value="1"/>
</dbReference>
<reference evidence="15 16" key="1">
    <citation type="submission" date="2020-08" db="EMBL/GenBank/DDBJ databases">
        <title>Complete genome sequence of Entomobacter blattae G55GP.</title>
        <authorList>
            <person name="Poehlein A."/>
            <person name="Guzman J."/>
            <person name="Daniel R."/>
            <person name="Vilcinskas A."/>
        </authorList>
    </citation>
    <scope>NUCLEOTIDE SEQUENCE [LARGE SCALE GENOMIC DNA]</scope>
    <source>
        <strain evidence="15 16">G55GP</strain>
    </source>
</reference>
<organism evidence="15 16">
    <name type="scientific">Entomobacter blattae</name>
    <dbReference type="NCBI Taxonomy" id="2762277"/>
    <lineage>
        <taxon>Bacteria</taxon>
        <taxon>Pseudomonadati</taxon>
        <taxon>Pseudomonadota</taxon>
        <taxon>Alphaproteobacteria</taxon>
        <taxon>Acetobacterales</taxon>
        <taxon>Acetobacteraceae</taxon>
        <taxon>Entomobacter</taxon>
    </lineage>
</organism>
<dbReference type="GO" id="GO:0015344">
    <property type="term" value="F:siderophore uptake transmembrane transporter activity"/>
    <property type="evidence" value="ECO:0007669"/>
    <property type="project" value="TreeGrafter"/>
</dbReference>
<evidence type="ECO:0000256" key="10">
    <source>
        <dbReference type="PROSITE-ProRule" id="PRU10144"/>
    </source>
</evidence>
<gene>
    <name evidence="15" type="primary">btuB_2</name>
    <name evidence="15" type="ORF">JGUZn3_11670</name>
</gene>
<keyword evidence="8 9" id="KW-0998">Cell outer membrane</keyword>
<dbReference type="PANTHER" id="PTHR32552">
    <property type="entry name" value="FERRICHROME IRON RECEPTOR-RELATED"/>
    <property type="match status" value="1"/>
</dbReference>
<feature type="short sequence motif" description="TonB C-terminal box" evidence="10">
    <location>
        <begin position="788"/>
        <end position="805"/>
    </location>
</feature>
<feature type="domain" description="TonB-dependent receptor plug" evidence="14">
    <location>
        <begin position="124"/>
        <end position="226"/>
    </location>
</feature>
<evidence type="ECO:0000256" key="5">
    <source>
        <dbReference type="ARBA" id="ARBA00022729"/>
    </source>
</evidence>
<dbReference type="PROSITE" id="PS01156">
    <property type="entry name" value="TONB_DEPENDENT_REC_2"/>
    <property type="match status" value="1"/>
</dbReference>
<evidence type="ECO:0000259" key="14">
    <source>
        <dbReference type="Pfam" id="PF07715"/>
    </source>
</evidence>
<dbReference type="Pfam" id="PF00593">
    <property type="entry name" value="TonB_dep_Rec_b-barrel"/>
    <property type="match status" value="1"/>
</dbReference>
<keyword evidence="12" id="KW-1133">Transmembrane helix</keyword>
<evidence type="ECO:0000256" key="6">
    <source>
        <dbReference type="ARBA" id="ARBA00023077"/>
    </source>
</evidence>
<dbReference type="InterPro" id="IPR039426">
    <property type="entry name" value="TonB-dep_rcpt-like"/>
</dbReference>
<dbReference type="PROSITE" id="PS52016">
    <property type="entry name" value="TONB_DEPENDENT_REC_3"/>
    <property type="match status" value="1"/>
</dbReference>
<keyword evidence="7 9" id="KW-0472">Membrane</keyword>
<evidence type="ECO:0000256" key="11">
    <source>
        <dbReference type="RuleBase" id="RU003357"/>
    </source>
</evidence>
<evidence type="ECO:0000256" key="3">
    <source>
        <dbReference type="ARBA" id="ARBA00022452"/>
    </source>
</evidence>
<dbReference type="InterPro" id="IPR037066">
    <property type="entry name" value="Plug_dom_sf"/>
</dbReference>
<comment type="subcellular location">
    <subcellularLocation>
        <location evidence="1 9">Cell outer membrane</location>
        <topology evidence="1 9">Multi-pass membrane protein</topology>
    </subcellularLocation>
</comment>
<evidence type="ECO:0000256" key="8">
    <source>
        <dbReference type="ARBA" id="ARBA00023237"/>
    </source>
</evidence>
<name>A0A7H1NRI3_9PROT</name>
<evidence type="ECO:0000256" key="12">
    <source>
        <dbReference type="SAM" id="Phobius"/>
    </source>
</evidence>
<feature type="transmembrane region" description="Helical" evidence="12">
    <location>
        <begin position="46"/>
        <end position="69"/>
    </location>
</feature>
<dbReference type="Proteomes" id="UP000516349">
    <property type="component" value="Chromosome"/>
</dbReference>
<keyword evidence="6 11" id="KW-0798">TonB box</keyword>
<sequence length="805" mass="88964">MRRLGVVGFGVWGISVRRLVVKKVVARVVPVKGFMIRPFAQPKGGAFLFVAGSVFLGLAGTVFISSAFVQPAMAQALARAVSSSDQERGQDQPKQRAEEHIVVKQERPALSYQTETGGKLGLSLQHNPATISVISDREMARKGTQISSEALQLAPGVQSSNASPGDPCQVVVRGFSETQVMIQRDGIYMGPTSMTCRLQNTFHFQSIELLQGPASVFQGQGAVGGIVDMRYKLPVLNQFHANALTSYGSFNTANLGGDVNIPLAETLAMRVDYSHMTSDYFVSGANPRNDDLTVSLLWKPVEEFTARLTVDYATDQLPTYFGTPLVPSARVSDTVGGMLSSSQGLGVSRSSLYRYYNVGNAQATSQNVLPTLHLDWQMTPDISLHSRTYFVYSKRRWQNAEVYSFVDGPGGTDSYGNAVPEGDIGRDRFYVYQNQHQVGQEFHAKIESDLDAGLQNTLVVGAQADYFRFLRQRGFPTTGDYADSVSLADPQNGLWENLPGLYPSFKSPTTYLNTAMFLEDVVTIQKKLRLIGGFRYDWMHLDRQNFNRDGRFNEATSFKGNYFPANFRLGAVYDVMPYVSTYASFSTGEDPPGSNLFLANKGDFEGLSHSYQEEIGIKADPWRGVFVTSLSFYNIDRTKILTTIDRNTVTTGGSQLSRGVEWQGVLHPLQDFTLDANVAYVYTRYGRNFHVGEIDASGNKVPNVAPVVANLWGIVSHVGEMPLDLGVGLRYVAARRGDYANTLRMNGYALVNLFAAWHAHEYLTVYGRINNVGNKRYVRWADVSYPSEVFLGEPRSFTISAQASF</sequence>
<dbReference type="KEGG" id="ebla:JGUZn3_11670"/>
<dbReference type="CDD" id="cd01347">
    <property type="entry name" value="ligand_gated_channel"/>
    <property type="match status" value="1"/>
</dbReference>
<comment type="similarity">
    <text evidence="9 11">Belongs to the TonB-dependent receptor family.</text>
</comment>
<keyword evidence="3 9" id="KW-1134">Transmembrane beta strand</keyword>
<evidence type="ECO:0000256" key="9">
    <source>
        <dbReference type="PROSITE-ProRule" id="PRU01360"/>
    </source>
</evidence>
<protein>
    <submittedName>
        <fullName evidence="15">Vitamin B12 transporter BtuB</fullName>
    </submittedName>
</protein>
<dbReference type="RefSeq" id="WP_203412671.1">
    <property type="nucleotide sequence ID" value="NZ_CP060244.1"/>
</dbReference>
<dbReference type="InterPro" id="IPR010917">
    <property type="entry name" value="TonB_rcpt_CS"/>
</dbReference>
<dbReference type="Gene3D" id="2.170.130.10">
    <property type="entry name" value="TonB-dependent receptor, plug domain"/>
    <property type="match status" value="1"/>
</dbReference>
<dbReference type="GO" id="GO:0009279">
    <property type="term" value="C:cell outer membrane"/>
    <property type="evidence" value="ECO:0007669"/>
    <property type="project" value="UniProtKB-SubCell"/>
</dbReference>
<keyword evidence="5" id="KW-0732">Signal</keyword>
<evidence type="ECO:0000256" key="4">
    <source>
        <dbReference type="ARBA" id="ARBA00022692"/>
    </source>
</evidence>
<proteinExistence type="inferred from homology"/>
<dbReference type="InterPro" id="IPR012910">
    <property type="entry name" value="Plug_dom"/>
</dbReference>
<dbReference type="AlphaFoldDB" id="A0A7H1NRI3"/>
<dbReference type="Pfam" id="PF07715">
    <property type="entry name" value="Plug"/>
    <property type="match status" value="1"/>
</dbReference>
<dbReference type="EMBL" id="CP060244">
    <property type="protein sequence ID" value="QNT78393.1"/>
    <property type="molecule type" value="Genomic_DNA"/>
</dbReference>
<dbReference type="InterPro" id="IPR000531">
    <property type="entry name" value="Beta-barrel_TonB"/>
</dbReference>
<dbReference type="SUPFAM" id="SSF56935">
    <property type="entry name" value="Porins"/>
    <property type="match status" value="1"/>
</dbReference>